<organism evidence="3">
    <name type="scientific">Anopheles braziliensis</name>
    <dbReference type="NCBI Taxonomy" id="58242"/>
    <lineage>
        <taxon>Eukaryota</taxon>
        <taxon>Metazoa</taxon>
        <taxon>Ecdysozoa</taxon>
        <taxon>Arthropoda</taxon>
        <taxon>Hexapoda</taxon>
        <taxon>Insecta</taxon>
        <taxon>Pterygota</taxon>
        <taxon>Neoptera</taxon>
        <taxon>Endopterygota</taxon>
        <taxon>Diptera</taxon>
        <taxon>Nematocera</taxon>
        <taxon>Culicoidea</taxon>
        <taxon>Culicidae</taxon>
        <taxon>Anophelinae</taxon>
        <taxon>Anopheles</taxon>
    </lineage>
</organism>
<keyword evidence="1" id="KW-0812">Transmembrane</keyword>
<keyword evidence="1" id="KW-1133">Transmembrane helix</keyword>
<keyword evidence="2" id="KW-0732">Signal</keyword>
<evidence type="ECO:0000313" key="3">
    <source>
        <dbReference type="EMBL" id="MBW30658.1"/>
    </source>
</evidence>
<feature type="signal peptide" evidence="2">
    <location>
        <begin position="1"/>
        <end position="16"/>
    </location>
</feature>
<sequence length="145" mass="14919">MAFVVAVVLVVVVVAAVEVSLVPFEVVNRTTPCGPADTRRIAGPADRSLSASARSVPVTSCLMVASSGLLVVVVLAVGVVVVVVWLGVVGEVMWEGEVPPVSLAHKLRWDSGDDGGVRVGSRSGAFVVRATNRSSIPAPPPLPPF</sequence>
<feature type="chain" id="PRO_5014617198" evidence="2">
    <location>
        <begin position="17"/>
        <end position="145"/>
    </location>
</feature>
<dbReference type="AlphaFoldDB" id="A0A2M3ZQI9"/>
<name>A0A2M3ZQI9_9DIPT</name>
<dbReference type="EMBL" id="GGFM01009907">
    <property type="protein sequence ID" value="MBW30658.1"/>
    <property type="molecule type" value="Transcribed_RNA"/>
</dbReference>
<keyword evidence="1" id="KW-0472">Membrane</keyword>
<accession>A0A2M3ZQI9</accession>
<protein>
    <submittedName>
        <fullName evidence="3">Putative secreted peptide</fullName>
    </submittedName>
</protein>
<feature type="transmembrane region" description="Helical" evidence="1">
    <location>
        <begin position="62"/>
        <end position="88"/>
    </location>
</feature>
<evidence type="ECO:0000256" key="2">
    <source>
        <dbReference type="SAM" id="SignalP"/>
    </source>
</evidence>
<reference evidence="3" key="1">
    <citation type="submission" date="2018-01" db="EMBL/GenBank/DDBJ databases">
        <title>An insight into the sialome of Amazonian anophelines.</title>
        <authorList>
            <person name="Ribeiro J.M."/>
            <person name="Scarpassa V."/>
            <person name="Calvo E."/>
        </authorList>
    </citation>
    <scope>NUCLEOTIDE SEQUENCE</scope>
    <source>
        <tissue evidence="3">Salivary glands</tissue>
    </source>
</reference>
<proteinExistence type="predicted"/>
<evidence type="ECO:0000256" key="1">
    <source>
        <dbReference type="SAM" id="Phobius"/>
    </source>
</evidence>